<dbReference type="PANTHER" id="PTHR42760">
    <property type="entry name" value="SHORT-CHAIN DEHYDROGENASES/REDUCTASES FAMILY MEMBER"/>
    <property type="match status" value="1"/>
</dbReference>
<dbReference type="Gene3D" id="3.40.50.720">
    <property type="entry name" value="NAD(P)-binding Rossmann-like Domain"/>
    <property type="match status" value="1"/>
</dbReference>
<dbReference type="PRINTS" id="PR00081">
    <property type="entry name" value="GDHRDH"/>
</dbReference>
<reference evidence="2 3" key="1">
    <citation type="submission" date="2019-08" db="EMBL/GenBank/DDBJ databases">
        <title>Genome of Phaeodactylibacter luteus.</title>
        <authorList>
            <person name="Bowman J.P."/>
        </authorList>
    </citation>
    <scope>NUCLEOTIDE SEQUENCE [LARGE SCALE GENOMIC DNA]</scope>
    <source>
        <strain evidence="2 3">KCTC 42180</strain>
    </source>
</reference>
<dbReference type="GO" id="GO:0016616">
    <property type="term" value="F:oxidoreductase activity, acting on the CH-OH group of donors, NAD or NADP as acceptor"/>
    <property type="evidence" value="ECO:0007669"/>
    <property type="project" value="TreeGrafter"/>
</dbReference>
<gene>
    <name evidence="2" type="ORF">FRY97_02510</name>
</gene>
<keyword evidence="3" id="KW-1185">Reference proteome</keyword>
<dbReference type="OrthoDB" id="9810908at2"/>
<dbReference type="RefSeq" id="WP_147165845.1">
    <property type="nucleotide sequence ID" value="NZ_VOOR01000003.1"/>
</dbReference>
<comment type="similarity">
    <text evidence="1">Belongs to the short-chain dehydrogenases/reductases (SDR) family.</text>
</comment>
<proteinExistence type="inferred from homology"/>
<dbReference type="Pfam" id="PF00106">
    <property type="entry name" value="adh_short"/>
    <property type="match status" value="1"/>
</dbReference>
<sequence>MKNVIISGAAGGLGLSVTEAFLENGYAVHALTEPGKSEQVARLQQLEEKGHLAYSPLNVMDEQEVARFFEERSTSWDAAVFLVGGFAMGTLAETDEEALDKMLSLNFKSAYHCSRHALPKMAPGGRILLIGARPALQPEAGKSLVAYSLSKGMVLHLAELINAEAGDRNVQAVTVLPSVIDTPANRENMPDANFEDWVKPEEIAQAMVYACSAAGRKQRSPQFKMYGGA</sequence>
<name>A0A5C6S384_9BACT</name>
<accession>A0A5C6S384</accession>
<evidence type="ECO:0000313" key="3">
    <source>
        <dbReference type="Proteomes" id="UP000321580"/>
    </source>
</evidence>
<dbReference type="SUPFAM" id="SSF51735">
    <property type="entry name" value="NAD(P)-binding Rossmann-fold domains"/>
    <property type="match status" value="1"/>
</dbReference>
<dbReference type="GO" id="GO:0030497">
    <property type="term" value="P:fatty acid elongation"/>
    <property type="evidence" value="ECO:0007669"/>
    <property type="project" value="TreeGrafter"/>
</dbReference>
<dbReference type="AlphaFoldDB" id="A0A5C6S384"/>
<protein>
    <submittedName>
        <fullName evidence="2">SDR family NAD(P)-dependent oxidoreductase</fullName>
    </submittedName>
</protein>
<dbReference type="InterPro" id="IPR036291">
    <property type="entry name" value="NAD(P)-bd_dom_sf"/>
</dbReference>
<dbReference type="Proteomes" id="UP000321580">
    <property type="component" value="Unassembled WGS sequence"/>
</dbReference>
<dbReference type="PANTHER" id="PTHR42760:SF40">
    <property type="entry name" value="3-OXOACYL-[ACYL-CARRIER-PROTEIN] REDUCTASE, CHLOROPLASTIC"/>
    <property type="match status" value="1"/>
</dbReference>
<dbReference type="InterPro" id="IPR002347">
    <property type="entry name" value="SDR_fam"/>
</dbReference>
<organism evidence="2 3">
    <name type="scientific">Phaeodactylibacter luteus</name>
    <dbReference type="NCBI Taxonomy" id="1564516"/>
    <lineage>
        <taxon>Bacteria</taxon>
        <taxon>Pseudomonadati</taxon>
        <taxon>Bacteroidota</taxon>
        <taxon>Saprospiria</taxon>
        <taxon>Saprospirales</taxon>
        <taxon>Haliscomenobacteraceae</taxon>
        <taxon>Phaeodactylibacter</taxon>
    </lineage>
</organism>
<evidence type="ECO:0000313" key="2">
    <source>
        <dbReference type="EMBL" id="TXB68958.1"/>
    </source>
</evidence>
<dbReference type="EMBL" id="VOOR01000003">
    <property type="protein sequence ID" value="TXB68958.1"/>
    <property type="molecule type" value="Genomic_DNA"/>
</dbReference>
<comment type="caution">
    <text evidence="2">The sequence shown here is derived from an EMBL/GenBank/DDBJ whole genome shotgun (WGS) entry which is preliminary data.</text>
</comment>
<evidence type="ECO:0000256" key="1">
    <source>
        <dbReference type="ARBA" id="ARBA00006484"/>
    </source>
</evidence>